<dbReference type="GO" id="GO:0006633">
    <property type="term" value="P:fatty acid biosynthetic process"/>
    <property type="evidence" value="ECO:0007669"/>
    <property type="project" value="TreeGrafter"/>
</dbReference>
<accession>A0A523XK72</accession>
<feature type="compositionally biased region" description="Basic and acidic residues" evidence="3">
    <location>
        <begin position="13"/>
        <end position="26"/>
    </location>
</feature>
<gene>
    <name evidence="5" type="ORF">E3J38_06865</name>
</gene>
<dbReference type="EMBL" id="SOIP01000402">
    <property type="protein sequence ID" value="TET79698.1"/>
    <property type="molecule type" value="Genomic_DNA"/>
</dbReference>
<feature type="domain" description="Ketosynthase family 3 (KS3)" evidence="4">
    <location>
        <begin position="1"/>
        <end position="212"/>
    </location>
</feature>
<dbReference type="GO" id="GO:0005829">
    <property type="term" value="C:cytosol"/>
    <property type="evidence" value="ECO:0007669"/>
    <property type="project" value="TreeGrafter"/>
</dbReference>
<sequence length="215" mass="22964">LAGFSAMKALSTRNEEPEKASRPFDKERDGFIMAEGAGVLVLEELDRARRRNAKIHAEVIGFGMSGDAYHITAPAPGGEGAARAMAMAVRRSGVSPEDVDYINAHGTSTQLNDKFETTAIKSVFNQSARKLQISSNKSMTGHLLGAAGAVELIATALTIETGVVPPTINYENPDPECDLDYVPREARNSKVSIAMSNSFGFGGHNVSIVLRAIED</sequence>
<evidence type="ECO:0000313" key="6">
    <source>
        <dbReference type="Proteomes" id="UP000315534"/>
    </source>
</evidence>
<dbReference type="FunFam" id="3.40.47.10:FF:000015">
    <property type="entry name" value="3-oxoacyl-[acyl-carrier-protein] synthase, mitochondrial"/>
    <property type="match status" value="1"/>
</dbReference>
<proteinExistence type="inferred from homology"/>
<evidence type="ECO:0000256" key="3">
    <source>
        <dbReference type="SAM" id="MobiDB-lite"/>
    </source>
</evidence>
<evidence type="ECO:0000313" key="5">
    <source>
        <dbReference type="EMBL" id="TET79698.1"/>
    </source>
</evidence>
<comment type="caution">
    <text evidence="5">The sequence shown here is derived from an EMBL/GenBank/DDBJ whole genome shotgun (WGS) entry which is preliminary data.</text>
</comment>
<dbReference type="PANTHER" id="PTHR11712">
    <property type="entry name" value="POLYKETIDE SYNTHASE-RELATED"/>
    <property type="match status" value="1"/>
</dbReference>
<dbReference type="SUPFAM" id="SSF53901">
    <property type="entry name" value="Thiolase-like"/>
    <property type="match status" value="1"/>
</dbReference>
<dbReference type="Proteomes" id="UP000315534">
    <property type="component" value="Unassembled WGS sequence"/>
</dbReference>
<dbReference type="CDD" id="cd00834">
    <property type="entry name" value="KAS_I_II"/>
    <property type="match status" value="1"/>
</dbReference>
<reference evidence="5 6" key="1">
    <citation type="submission" date="2019-03" db="EMBL/GenBank/DDBJ databases">
        <title>Metabolic potential of uncultured bacteria and archaea associated with petroleum seepage in deep-sea sediments.</title>
        <authorList>
            <person name="Dong X."/>
            <person name="Hubert C."/>
        </authorList>
    </citation>
    <scope>NUCLEOTIDE SEQUENCE [LARGE SCALE GENOMIC DNA]</scope>
    <source>
        <strain evidence="5">E29_bin36</strain>
    </source>
</reference>
<dbReference type="PROSITE" id="PS52004">
    <property type="entry name" value="KS3_2"/>
    <property type="match status" value="1"/>
</dbReference>
<protein>
    <submittedName>
        <fullName evidence="5">Beta-ketoacyl-[acyl-carrier-protein] synthase II</fullName>
    </submittedName>
</protein>
<dbReference type="InterPro" id="IPR014031">
    <property type="entry name" value="Ketoacyl_synth_C"/>
</dbReference>
<organism evidence="5 6">
    <name type="scientific">candidate division TA06 bacterium</name>
    <dbReference type="NCBI Taxonomy" id="2250710"/>
    <lineage>
        <taxon>Bacteria</taxon>
        <taxon>Bacteria division TA06</taxon>
    </lineage>
</organism>
<comment type="similarity">
    <text evidence="1">Belongs to the thiolase-like superfamily. Beta-ketoacyl-ACP synthases family.</text>
</comment>
<dbReference type="PANTHER" id="PTHR11712:SF336">
    <property type="entry name" value="3-OXOACYL-[ACYL-CARRIER-PROTEIN] SYNTHASE, MITOCHONDRIAL"/>
    <property type="match status" value="1"/>
</dbReference>
<dbReference type="Pfam" id="PF02801">
    <property type="entry name" value="Ketoacyl-synt_C"/>
    <property type="match status" value="1"/>
</dbReference>
<dbReference type="InterPro" id="IPR000794">
    <property type="entry name" value="Beta-ketoacyl_synthase"/>
</dbReference>
<evidence type="ECO:0000256" key="2">
    <source>
        <dbReference type="ARBA" id="ARBA00022679"/>
    </source>
</evidence>
<feature type="non-terminal residue" evidence="5">
    <location>
        <position position="1"/>
    </location>
</feature>
<dbReference type="InterPro" id="IPR016039">
    <property type="entry name" value="Thiolase-like"/>
</dbReference>
<dbReference type="AlphaFoldDB" id="A0A523XK72"/>
<keyword evidence="2" id="KW-0808">Transferase</keyword>
<dbReference type="InterPro" id="IPR014030">
    <property type="entry name" value="Ketoacyl_synth_N"/>
</dbReference>
<dbReference type="InterPro" id="IPR020841">
    <property type="entry name" value="PKS_Beta-ketoAc_synthase_dom"/>
</dbReference>
<evidence type="ECO:0000259" key="4">
    <source>
        <dbReference type="PROSITE" id="PS52004"/>
    </source>
</evidence>
<dbReference type="Gene3D" id="3.40.47.10">
    <property type="match status" value="1"/>
</dbReference>
<evidence type="ECO:0000256" key="1">
    <source>
        <dbReference type="ARBA" id="ARBA00008467"/>
    </source>
</evidence>
<dbReference type="Pfam" id="PF00109">
    <property type="entry name" value="ketoacyl-synt"/>
    <property type="match status" value="1"/>
</dbReference>
<dbReference type="GO" id="GO:0004315">
    <property type="term" value="F:3-oxoacyl-[acyl-carrier-protein] synthase activity"/>
    <property type="evidence" value="ECO:0007669"/>
    <property type="project" value="TreeGrafter"/>
</dbReference>
<dbReference type="SMART" id="SM00825">
    <property type="entry name" value="PKS_KS"/>
    <property type="match status" value="1"/>
</dbReference>
<name>A0A523XK72_UNCT6</name>
<feature type="region of interest" description="Disordered" evidence="3">
    <location>
        <begin position="1"/>
        <end position="26"/>
    </location>
</feature>